<dbReference type="Gene3D" id="3.30.830.10">
    <property type="entry name" value="Metalloenzyme, LuxS/M16 peptidase-like"/>
    <property type="match status" value="4"/>
</dbReference>
<dbReference type="FunFam" id="3.30.830.10:FF:000015">
    <property type="entry name" value="Putative zinc metalloprotease"/>
    <property type="match status" value="1"/>
</dbReference>
<evidence type="ECO:0000259" key="1">
    <source>
        <dbReference type="Pfam" id="PF00675"/>
    </source>
</evidence>
<feature type="domain" description="Peptidase M16 N-terminal" evidence="1">
    <location>
        <begin position="61"/>
        <end position="150"/>
    </location>
</feature>
<reference evidence="3" key="1">
    <citation type="submission" date="2015-11" db="EMBL/GenBank/DDBJ databases">
        <title>De novo transcriptome assembly of four potential Pierce s Disease insect vectors from Arizona vineyards.</title>
        <authorList>
            <person name="Tassone E.E."/>
        </authorList>
    </citation>
    <scope>NUCLEOTIDE SEQUENCE</scope>
</reference>
<dbReference type="InterPro" id="IPR011765">
    <property type="entry name" value="Pept_M16_N"/>
</dbReference>
<feature type="domain" description="Peptidase M16 C-terminal" evidence="2">
    <location>
        <begin position="205"/>
        <end position="328"/>
    </location>
</feature>
<organism evidence="3">
    <name type="scientific">Cuerna arida</name>
    <dbReference type="NCBI Taxonomy" id="1464854"/>
    <lineage>
        <taxon>Eukaryota</taxon>
        <taxon>Metazoa</taxon>
        <taxon>Ecdysozoa</taxon>
        <taxon>Arthropoda</taxon>
        <taxon>Hexapoda</taxon>
        <taxon>Insecta</taxon>
        <taxon>Pterygota</taxon>
        <taxon>Neoptera</taxon>
        <taxon>Paraneoptera</taxon>
        <taxon>Hemiptera</taxon>
        <taxon>Auchenorrhyncha</taxon>
        <taxon>Membracoidea</taxon>
        <taxon>Cicadellidae</taxon>
        <taxon>Cicadellinae</taxon>
        <taxon>Proconiini</taxon>
        <taxon>Cuerna</taxon>
    </lineage>
</organism>
<dbReference type="InterPro" id="IPR007863">
    <property type="entry name" value="Peptidase_M16_C"/>
</dbReference>
<dbReference type="Pfam" id="PF00675">
    <property type="entry name" value="Peptidase_M16"/>
    <property type="match status" value="1"/>
</dbReference>
<dbReference type="InterPro" id="IPR011249">
    <property type="entry name" value="Metalloenz_LuxS/M16"/>
</dbReference>
<protein>
    <recommendedName>
        <fullName evidence="4">Presequence protease, mitochondrial</fullName>
    </recommendedName>
</protein>
<dbReference type="AlphaFoldDB" id="A0A1B6G634"/>
<dbReference type="EMBL" id="GECZ01011879">
    <property type="protein sequence ID" value="JAS57890.1"/>
    <property type="molecule type" value="Transcribed_RNA"/>
</dbReference>
<gene>
    <name evidence="3" type="ORF">g.24764</name>
</gene>
<evidence type="ECO:0008006" key="4">
    <source>
        <dbReference type="Google" id="ProtNLM"/>
    </source>
</evidence>
<sequence>MAPVDKSPPAKPEGTFSLICSSKANDLIPVHKYKSSLTGLTVVLAEVEGPVVNGYFCLATEAHDDDGLPHTLEHLVFLGSEQYPYKGVLDLLANRCLASGTNAWTDTDHTCYTMTTAGSEGFLSLIPIYLDHILYPTLTDSGFTTEVHHVTGDGEDAGVVYCEMQGRENTGESRVYLQLLRTIYPGHCGYKSETGGIMKNLRESVDNQKVRAYHKAFYRPENLTLIITGQVKPEDLFKTLEPFEQKIASKGPRGAFQRPWQDPVPPLTESSDIEIKFPCDEEDNGMVYVGWRGPSAVSDLYKLAACSVLMKYLTDTSVSPLPKEFVEVSDPYCSKVSYSLVENSESVLMLQFENVPLPKLNSVRRRLTEVLDAIVSGKEAVDMRRLATVVNRHRLECLSHLENSPHDSIAFMAIGDMLYGNTKQDLDQRLNQVADLYKMESEDQTFWTGLIEQYFIRGPSVTVRGVPSVQEQQNMAREEKERVEQQRLQLGLEGLQEREKILTDAMQQNEIPPPQSMLTSVKIPSIESIQFHRIQAYTTSSPSPHPKFDISQVPVYMQLDHIHTNFVYMFVLMDTTEISCQLRPYLLLLFESLLESPIQRGDVLVPYEEVVAQLEADTVAAVTRLGLESTSRFQCGPYCQTTSLMLQLEPNKYERGIVWIRELLYQTKLTVERLKIIAAKIINDVAQIKRKGNTMVRDLMKGVIYAKESNHYSSSVLRQHKFLSTVLERLSDPSECEAVLAEIDEVRQIITHPSNMVVHMAANLELLATKYTDPASMWTQLLPPTRSPARNKLRVTNDWQLLLDHSASKVCNCVVGMGAVESTYFCQTTPTIRDFLDPDLAPLLVFLQYLTQLEGPMWRLIRGMGFAYSYNMIPRPNEGLLYLTFYKATNIIGAYKKTKSILEEKLAGDVTWEQSLFDSAKSSLIYEIIEREKSIGDVVAQSMLSYFKHVDHDYNRWLVNKIDKVTMEDLSRMGPKYVKLLFDPSISRSTIVCHPSKVEELTTGFKELGIELTSYSTLEETFLNAW</sequence>
<dbReference type="FunFam" id="3.30.830.10:FF:000031">
    <property type="entry name" value="Putative zinc metalloprotease"/>
    <property type="match status" value="1"/>
</dbReference>
<dbReference type="PANTHER" id="PTHR43016">
    <property type="entry name" value="PRESEQUENCE PROTEASE"/>
    <property type="match status" value="1"/>
</dbReference>
<dbReference type="Pfam" id="PF05193">
    <property type="entry name" value="Peptidase_M16_C"/>
    <property type="match status" value="1"/>
</dbReference>
<evidence type="ECO:0000313" key="3">
    <source>
        <dbReference type="EMBL" id="JAS57890.1"/>
    </source>
</evidence>
<dbReference type="SUPFAM" id="SSF63411">
    <property type="entry name" value="LuxS/MPP-like metallohydrolase"/>
    <property type="match status" value="4"/>
</dbReference>
<proteinExistence type="predicted"/>
<dbReference type="PANTHER" id="PTHR43016:SF16">
    <property type="entry name" value="METALLOPROTEASE, PUTATIVE (AFU_ORTHOLOGUE AFUA_4G07610)-RELATED"/>
    <property type="match status" value="1"/>
</dbReference>
<accession>A0A1B6G634</accession>
<dbReference type="GO" id="GO:0046872">
    <property type="term" value="F:metal ion binding"/>
    <property type="evidence" value="ECO:0007669"/>
    <property type="project" value="InterPro"/>
</dbReference>
<name>A0A1B6G634_9HEMI</name>
<evidence type="ECO:0000259" key="2">
    <source>
        <dbReference type="Pfam" id="PF05193"/>
    </source>
</evidence>